<dbReference type="AlphaFoldDB" id="L0GLM7"/>
<dbReference type="KEGG" id="psh:Psest_3153"/>
<proteinExistence type="predicted"/>
<protein>
    <submittedName>
        <fullName evidence="1">Uncharacterized protein</fullName>
    </submittedName>
</protein>
<dbReference type="PATRIC" id="fig|644801.3.peg.3063"/>
<dbReference type="RefSeq" id="WP_015277883.1">
    <property type="nucleotide sequence ID" value="NC_019936.1"/>
</dbReference>
<organism evidence="1 2">
    <name type="scientific">Stutzerimonas stutzeri RCH2</name>
    <dbReference type="NCBI Taxonomy" id="644801"/>
    <lineage>
        <taxon>Bacteria</taxon>
        <taxon>Pseudomonadati</taxon>
        <taxon>Pseudomonadota</taxon>
        <taxon>Gammaproteobacteria</taxon>
        <taxon>Pseudomonadales</taxon>
        <taxon>Pseudomonadaceae</taxon>
        <taxon>Stutzerimonas</taxon>
    </lineage>
</organism>
<dbReference type="STRING" id="644801.Psest_3153"/>
<accession>L0GLM7</accession>
<reference evidence="1 2" key="1">
    <citation type="submission" date="2011-10" db="EMBL/GenBank/DDBJ databases">
        <title>Complete sequence of chromosome of Pseudomonas stutzeri RCH2.</title>
        <authorList>
            <consortium name="US DOE Joint Genome Institute"/>
            <person name="Lucas S."/>
            <person name="Han J."/>
            <person name="Lapidus A."/>
            <person name="Cheng J.-F."/>
            <person name="Goodwin L."/>
            <person name="Pitluck S."/>
            <person name="Peters L."/>
            <person name="Ovchinnikova G."/>
            <person name="Zeytun A."/>
            <person name="Lu M."/>
            <person name="Detter J.C."/>
            <person name="Han C."/>
            <person name="Tapia R."/>
            <person name="Land M."/>
            <person name="Hauser L."/>
            <person name="Kyrpides N."/>
            <person name="Ivanova N."/>
            <person name="Pagani I."/>
            <person name="Chakraborty R."/>
            <person name="Arkin A."/>
            <person name="Dehal P."/>
            <person name="Wall J."/>
            <person name="Hazen T."/>
            <person name="Woyke T."/>
        </authorList>
    </citation>
    <scope>NUCLEOTIDE SEQUENCE [LARGE SCALE GENOMIC DNA]</scope>
    <source>
        <strain evidence="1 2">RCH2</strain>
    </source>
</reference>
<evidence type="ECO:0000313" key="2">
    <source>
        <dbReference type="Proteomes" id="UP000010820"/>
    </source>
</evidence>
<gene>
    <name evidence="1" type="ORF">Psest_3153</name>
</gene>
<evidence type="ECO:0000313" key="1">
    <source>
        <dbReference type="EMBL" id="AGA87648.1"/>
    </source>
</evidence>
<dbReference type="HOGENOM" id="CLU_2719315_0_0_6"/>
<sequence>MNKTQELLLKQFNPEKLEAIKTAKLEKVAAVIEAAELLQSLLNEQQEAKKEQILFKSNLSAKGFEKVGQQCK</sequence>
<name>L0GLM7_STUST</name>
<dbReference type="EMBL" id="CP003071">
    <property type="protein sequence ID" value="AGA87648.1"/>
    <property type="molecule type" value="Genomic_DNA"/>
</dbReference>
<dbReference type="Proteomes" id="UP000010820">
    <property type="component" value="Chromosome"/>
</dbReference>